<dbReference type="InterPro" id="IPR055187">
    <property type="entry name" value="C2CH-3rd_BIRD-IDD"/>
</dbReference>
<evidence type="ECO:0000256" key="5">
    <source>
        <dbReference type="ARBA" id="ARBA00023015"/>
    </source>
</evidence>
<evidence type="ECO:0000313" key="14">
    <source>
        <dbReference type="EnsemblPlants" id="Ma11_p07150.3"/>
    </source>
</evidence>
<evidence type="ECO:0000256" key="1">
    <source>
        <dbReference type="ARBA" id="ARBA00022723"/>
    </source>
</evidence>
<dbReference type="FunFam" id="3.30.160.60:FF:000131">
    <property type="entry name" value="protein indeterminate-domain 5, chloroplastic-like"/>
    <property type="match status" value="1"/>
</dbReference>
<evidence type="ECO:0000256" key="6">
    <source>
        <dbReference type="ARBA" id="ARBA00023163"/>
    </source>
</evidence>
<dbReference type="PROSITE" id="PS00028">
    <property type="entry name" value="ZINC_FINGER_C2H2_1"/>
    <property type="match status" value="1"/>
</dbReference>
<evidence type="ECO:0000256" key="8">
    <source>
        <dbReference type="ARBA" id="ARBA00072973"/>
    </source>
</evidence>
<feature type="region of interest" description="Disordered" evidence="11">
    <location>
        <begin position="1"/>
        <end position="47"/>
    </location>
</feature>
<keyword evidence="15" id="KW-1185">Reference proteome</keyword>
<keyword evidence="2" id="KW-0677">Repeat</keyword>
<feature type="compositionally biased region" description="Low complexity" evidence="11">
    <location>
        <begin position="24"/>
        <end position="34"/>
    </location>
</feature>
<dbReference type="Pfam" id="PF22995">
    <property type="entry name" value="C2CH-3rd_BIRD-IDD"/>
    <property type="match status" value="1"/>
</dbReference>
<evidence type="ECO:0000256" key="3">
    <source>
        <dbReference type="ARBA" id="ARBA00022771"/>
    </source>
</evidence>
<proteinExistence type="predicted"/>
<dbReference type="PROSITE" id="PS50157">
    <property type="entry name" value="ZINC_FINGER_C2H2_2"/>
    <property type="match status" value="1"/>
</dbReference>
<evidence type="ECO:0000313" key="15">
    <source>
        <dbReference type="Proteomes" id="UP000012960"/>
    </source>
</evidence>
<evidence type="ECO:0000256" key="2">
    <source>
        <dbReference type="ARBA" id="ARBA00022737"/>
    </source>
</evidence>
<gene>
    <name evidence="13" type="ORF">GSMUA_18240.1</name>
</gene>
<dbReference type="Pfam" id="PF12874">
    <property type="entry name" value="zf-met"/>
    <property type="match status" value="1"/>
</dbReference>
<name>A0A804L567_MUSAM</name>
<accession>A0A804L567</accession>
<evidence type="ECO:0000256" key="7">
    <source>
        <dbReference type="ARBA" id="ARBA00059785"/>
    </source>
</evidence>
<dbReference type="GO" id="GO:0005634">
    <property type="term" value="C:nucleus"/>
    <property type="evidence" value="ECO:0000318"/>
    <property type="project" value="GO_Central"/>
</dbReference>
<feature type="compositionally biased region" description="Basic and acidic residues" evidence="11">
    <location>
        <begin position="7"/>
        <end position="16"/>
    </location>
</feature>
<sequence length="505" mass="54998">MFLGIMEEEHCSDQKPHPPLQQRSSSATPSSSAAVPQKKKKRNLPGKPYTDAEVIALSPKTLMATNRFTCEVCNKGFQREQNLQLHRRGHNLPWKLKKKNPDEVRRRVYLCPEPTCAHHDPSRALGDLTGIKKHFCRKHGEKRWKCDKCSKRYAVQSDWKAHSKICGTREYRCDCGTLFSRRDSFVTHRAFCDALAQENARIPTGAHAIGGQLYPNRGITSHFSSLAQPSNDLLLLRGNSGADHIGATTSRQPQTYHPSSFYFGGGSNQGFDEDPQLPQSKPFRGMMQLQDLQTVADASSSSAAAAVNAFNLGFFSGSGSTNALNSAGGGTEPMTLFAGDLTSNHINDDANISSLYNSCMQPQISATSLLQKTTTWSGGNGSSLLRGFGTSYHSYTSGVNDGSRQSSGAHVENHFHDIMNSLASDQVAGFSGFNPGLGNMGEDGLRSNLSAGGIGGSDRSTRDFLGVDSMIRRNMVGGVQEREQHLGIGMRSMDTEMKSRGGRLQ</sequence>
<evidence type="ECO:0000256" key="4">
    <source>
        <dbReference type="ARBA" id="ARBA00022833"/>
    </source>
</evidence>
<dbReference type="SMART" id="SM00355">
    <property type="entry name" value="ZnF_C2H2"/>
    <property type="match status" value="3"/>
</dbReference>
<dbReference type="FunCoup" id="A0A804L567">
    <property type="interactions" value="1760"/>
</dbReference>
<dbReference type="OrthoDB" id="6354171at2759"/>
<dbReference type="InterPro" id="IPR055185">
    <property type="entry name" value="C2CH-4th_BIRD-IDD"/>
</dbReference>
<feature type="domain" description="C2H2-type" evidence="12">
    <location>
        <begin position="68"/>
        <end position="90"/>
    </location>
</feature>
<dbReference type="EnsemblPlants" id="Ma11_t07150.3">
    <property type="protein sequence ID" value="Ma11_p07150.3"/>
    <property type="gene ID" value="Ma11_g07150"/>
</dbReference>
<dbReference type="InterPro" id="IPR013087">
    <property type="entry name" value="Znf_C2H2_type"/>
</dbReference>
<comment type="function">
    <text evidence="7">Transcription activator that acts as a flowering master switch in both long and short days, independently of the circadian clock. Promotes flowering upstream of HD1 by up-regulating FTL1, FTL4, FTL5, FTL6, EHD1, HD3A and RFT1. Seems to repress FTL11 expression. May recognize the consensus motif 5'-TTTGTCGTAAT-3' in target gene promoters.</text>
</comment>
<dbReference type="SUPFAM" id="SSF57667">
    <property type="entry name" value="beta-beta-alpha zinc fingers"/>
    <property type="match status" value="1"/>
</dbReference>
<dbReference type="GO" id="GO:0008270">
    <property type="term" value="F:zinc ion binding"/>
    <property type="evidence" value="ECO:0007669"/>
    <property type="project" value="UniProtKB-KW"/>
</dbReference>
<keyword evidence="5" id="KW-0805">Transcription regulation</keyword>
<evidence type="ECO:0000313" key="13">
    <source>
        <dbReference type="EMBL" id="CAG1863804.1"/>
    </source>
</evidence>
<protein>
    <recommendedName>
        <fullName evidence="8">Protein EARLY HEADING DATE 2</fullName>
    </recommendedName>
    <alternativeName>
        <fullName evidence="9">Protein RICE INDETERMINATE 1</fullName>
    </alternativeName>
</protein>
<keyword evidence="6" id="KW-0804">Transcription</keyword>
<dbReference type="InterPro" id="IPR031140">
    <property type="entry name" value="IDD1-16"/>
</dbReference>
<dbReference type="EnsemblPlants" id="Ma11_t07150.1">
    <property type="protein sequence ID" value="Ma11_p07150.1"/>
    <property type="gene ID" value="Ma11_g07150"/>
</dbReference>
<keyword evidence="3 10" id="KW-0863">Zinc-finger</keyword>
<dbReference type="InterPro" id="IPR036236">
    <property type="entry name" value="Znf_C2H2_sf"/>
</dbReference>
<keyword evidence="4" id="KW-0862">Zinc</keyword>
<dbReference type="EMBL" id="HG996475">
    <property type="protein sequence ID" value="CAG1863804.1"/>
    <property type="molecule type" value="Genomic_DNA"/>
</dbReference>
<dbReference type="Gramene" id="Ma11_t07150.3">
    <property type="protein sequence ID" value="Ma11_p07150.3"/>
    <property type="gene ID" value="Ma11_g07150"/>
</dbReference>
<dbReference type="AlphaFoldDB" id="A0A804L567"/>
<dbReference type="EnsemblPlants" id="Ma11_t07150.2">
    <property type="protein sequence ID" value="Ma11_p07150.2"/>
    <property type="gene ID" value="Ma11_g07150"/>
</dbReference>
<dbReference type="PANTHER" id="PTHR10593">
    <property type="entry name" value="SERINE/THREONINE-PROTEIN KINASE RIO"/>
    <property type="match status" value="1"/>
</dbReference>
<organism evidence="14 15">
    <name type="scientific">Musa acuminata subsp. malaccensis</name>
    <name type="common">Wild banana</name>
    <name type="synonym">Musa malaccensis</name>
    <dbReference type="NCBI Taxonomy" id="214687"/>
    <lineage>
        <taxon>Eukaryota</taxon>
        <taxon>Viridiplantae</taxon>
        <taxon>Streptophyta</taxon>
        <taxon>Embryophyta</taxon>
        <taxon>Tracheophyta</taxon>
        <taxon>Spermatophyta</taxon>
        <taxon>Magnoliopsida</taxon>
        <taxon>Liliopsida</taxon>
        <taxon>Zingiberales</taxon>
        <taxon>Musaceae</taxon>
        <taxon>Musa</taxon>
    </lineage>
</organism>
<keyword evidence="1" id="KW-0479">Metal-binding</keyword>
<evidence type="ECO:0000256" key="11">
    <source>
        <dbReference type="SAM" id="MobiDB-lite"/>
    </source>
</evidence>
<dbReference type="PANTHER" id="PTHR10593:SF116">
    <property type="entry name" value="INDETERMINATE DOMAIN P10"/>
    <property type="match status" value="1"/>
</dbReference>
<dbReference type="Pfam" id="PF22992">
    <property type="entry name" value="C2CH-4th_BIRD-IDD"/>
    <property type="match status" value="1"/>
</dbReference>
<dbReference type="Proteomes" id="UP000012960">
    <property type="component" value="Unplaced"/>
</dbReference>
<dbReference type="Gramene" id="Ma11_t07150.1">
    <property type="protein sequence ID" value="Ma11_p07150.1"/>
    <property type="gene ID" value="Ma11_g07150"/>
</dbReference>
<dbReference type="Gene3D" id="3.30.160.60">
    <property type="entry name" value="Classic Zinc Finger"/>
    <property type="match status" value="2"/>
</dbReference>
<dbReference type="InParanoid" id="A0A804L567"/>
<dbReference type="FunFam" id="3.30.160.60:FF:000554">
    <property type="entry name" value="protein indeterminate-domain 12-like"/>
    <property type="match status" value="1"/>
</dbReference>
<reference evidence="13" key="1">
    <citation type="submission" date="2021-03" db="EMBL/GenBank/DDBJ databases">
        <authorList>
            <consortium name="Genoscope - CEA"/>
            <person name="William W."/>
        </authorList>
    </citation>
    <scope>NUCLEOTIDE SEQUENCE</scope>
    <source>
        <strain evidence="13">Doubled-haploid Pahang</strain>
    </source>
</reference>
<evidence type="ECO:0000259" key="12">
    <source>
        <dbReference type="PROSITE" id="PS50157"/>
    </source>
</evidence>
<evidence type="ECO:0000256" key="10">
    <source>
        <dbReference type="PROSITE-ProRule" id="PRU00042"/>
    </source>
</evidence>
<dbReference type="InterPro" id="IPR055186">
    <property type="entry name" value="C2H2-2nd_BIRD-IDD"/>
</dbReference>
<reference evidence="14" key="2">
    <citation type="submission" date="2021-05" db="UniProtKB">
        <authorList>
            <consortium name="EnsemblPlants"/>
        </authorList>
    </citation>
    <scope>IDENTIFICATION</scope>
    <source>
        <strain evidence="14">subsp. malaccensis</strain>
    </source>
</reference>
<dbReference type="Gramene" id="Ma11_t07150.2">
    <property type="protein sequence ID" value="Ma11_p07150.2"/>
    <property type="gene ID" value="Ma11_g07150"/>
</dbReference>
<dbReference type="Pfam" id="PF22996">
    <property type="entry name" value="C2H2-2nd_BIRD-IDD"/>
    <property type="match status" value="1"/>
</dbReference>
<evidence type="ECO:0000256" key="9">
    <source>
        <dbReference type="ARBA" id="ARBA00083437"/>
    </source>
</evidence>
<dbReference type="GO" id="GO:0003700">
    <property type="term" value="F:DNA-binding transcription factor activity"/>
    <property type="evidence" value="ECO:0000318"/>
    <property type="project" value="GO_Central"/>
</dbReference>